<proteinExistence type="predicted"/>
<accession>A0A6P1MD67</accession>
<dbReference type="RefSeq" id="WP_162362358.1">
    <property type="nucleotide sequence ID" value="NZ_CP047591.1"/>
</dbReference>
<feature type="domain" description="Gp5/Type VI secretion system Vgr protein OB-fold" evidence="1">
    <location>
        <begin position="28"/>
        <end position="102"/>
    </location>
</feature>
<dbReference type="KEGG" id="amic:Ami3637_09430"/>
<evidence type="ECO:0000313" key="3">
    <source>
        <dbReference type="Proteomes" id="UP000463883"/>
    </source>
</evidence>
<dbReference type="Proteomes" id="UP000463883">
    <property type="component" value="Chromosome"/>
</dbReference>
<dbReference type="InterPro" id="IPR006531">
    <property type="entry name" value="Gp5/Vgr_OB"/>
</dbReference>
<dbReference type="EMBL" id="CP047591">
    <property type="protein sequence ID" value="QHI72590.1"/>
    <property type="molecule type" value="Genomic_DNA"/>
</dbReference>
<dbReference type="SUPFAM" id="SSF69255">
    <property type="entry name" value="gp5 N-terminal domain-like"/>
    <property type="match status" value="1"/>
</dbReference>
<dbReference type="InterPro" id="IPR037026">
    <property type="entry name" value="Vgr_OB-fold_dom_sf"/>
</dbReference>
<gene>
    <name evidence="2" type="ORF">Ami3637_09430</name>
</gene>
<dbReference type="Pfam" id="PF04717">
    <property type="entry name" value="Phage_base_V"/>
    <property type="match status" value="1"/>
</dbReference>
<organism evidence="2 3">
    <name type="scientific">Aminipila terrae</name>
    <dbReference type="NCBI Taxonomy" id="2697030"/>
    <lineage>
        <taxon>Bacteria</taxon>
        <taxon>Bacillati</taxon>
        <taxon>Bacillota</taxon>
        <taxon>Clostridia</taxon>
        <taxon>Peptostreptococcales</taxon>
        <taxon>Anaerovoracaceae</taxon>
        <taxon>Aminipila</taxon>
    </lineage>
</organism>
<name>A0A6P1MD67_9FIRM</name>
<sequence length="263" mass="28831">MPMESLFVQERSSVKDKSGNKKIPGITTGIVKDNYDEQHPGMVKVEIFMGEDKNNLTDWVRVMQNYAGNGYGSYFLPEIGDEVIIGFNLGEMNRPYVLGCLWSSGKNKIPENTAVKYNTVKRIKTKGGHEVIFNEEKNKGSFEIHTPKNLKITLDDEKQTINIQDHKGENILSIDGENGSVTIEAKKSICFEAGQKVSLKLNGTDNSIELKAGKIDLNANQASTIKAQNVKVSGTSVEVKGSGSTKVQTSGVLTLKGSMTKIN</sequence>
<dbReference type="SUPFAM" id="SSF69349">
    <property type="entry name" value="Phage fibre proteins"/>
    <property type="match status" value="1"/>
</dbReference>
<evidence type="ECO:0000259" key="1">
    <source>
        <dbReference type="Pfam" id="PF04717"/>
    </source>
</evidence>
<dbReference type="AlphaFoldDB" id="A0A6P1MD67"/>
<dbReference type="Gene3D" id="2.160.20.120">
    <property type="match status" value="1"/>
</dbReference>
<keyword evidence="3" id="KW-1185">Reference proteome</keyword>
<protein>
    <recommendedName>
        <fullName evidence="1">Gp5/Type VI secretion system Vgr protein OB-fold domain-containing protein</fullName>
    </recommendedName>
</protein>
<dbReference type="Gene3D" id="2.40.50.230">
    <property type="entry name" value="Gp5 N-terminal domain"/>
    <property type="match status" value="1"/>
</dbReference>
<evidence type="ECO:0000313" key="2">
    <source>
        <dbReference type="EMBL" id="QHI72590.1"/>
    </source>
</evidence>
<reference evidence="2 3" key="1">
    <citation type="submission" date="2020-01" db="EMBL/GenBank/DDBJ databases">
        <title>Genomic analysis of Aminipila sp. CBA3637.</title>
        <authorList>
            <person name="Kim Y.B."/>
            <person name="Roh S.W."/>
        </authorList>
    </citation>
    <scope>NUCLEOTIDE SEQUENCE [LARGE SCALE GENOMIC DNA]</scope>
    <source>
        <strain evidence="2 3">CBA3637</strain>
    </source>
</reference>